<evidence type="ECO:0000313" key="5">
    <source>
        <dbReference type="Proteomes" id="UP001180020"/>
    </source>
</evidence>
<feature type="region of interest" description="Disordered" evidence="1">
    <location>
        <begin position="57"/>
        <end position="187"/>
    </location>
</feature>
<feature type="region of interest" description="Disordered" evidence="1">
    <location>
        <begin position="210"/>
        <end position="264"/>
    </location>
</feature>
<gene>
    <name evidence="4" type="ORF">QJS10_CPA01g02726</name>
</gene>
<dbReference type="Pfam" id="PF04782">
    <property type="entry name" value="DUF632"/>
    <property type="match status" value="2"/>
</dbReference>
<feature type="compositionally biased region" description="Pro residues" evidence="1">
    <location>
        <begin position="214"/>
        <end position="227"/>
    </location>
</feature>
<protein>
    <recommendedName>
        <fullName evidence="6">Nitrate regulatory gene2 protein-like</fullName>
    </recommendedName>
</protein>
<feature type="region of interest" description="Disordered" evidence="1">
    <location>
        <begin position="642"/>
        <end position="667"/>
    </location>
</feature>
<feature type="compositionally biased region" description="Pro residues" evidence="1">
    <location>
        <begin position="95"/>
        <end position="112"/>
    </location>
</feature>
<feature type="domain" description="DUF632" evidence="2">
    <location>
        <begin position="395"/>
        <end position="600"/>
    </location>
</feature>
<feature type="compositionally biased region" description="Low complexity" evidence="1">
    <location>
        <begin position="67"/>
        <end position="91"/>
    </location>
</feature>
<feature type="compositionally biased region" description="Acidic residues" evidence="1">
    <location>
        <begin position="140"/>
        <end position="154"/>
    </location>
</feature>
<dbReference type="PANTHER" id="PTHR21450">
    <property type="entry name" value="PROTEIN ALTERED PHOSPHATE STARVATION RESPONSE 1"/>
    <property type="match status" value="1"/>
</dbReference>
<evidence type="ECO:0000259" key="2">
    <source>
        <dbReference type="Pfam" id="PF04782"/>
    </source>
</evidence>
<evidence type="ECO:0008006" key="6">
    <source>
        <dbReference type="Google" id="ProtNLM"/>
    </source>
</evidence>
<comment type="caution">
    <text evidence="4">The sequence shown here is derived from an EMBL/GenBank/DDBJ whole genome shotgun (WGS) entry which is preliminary data.</text>
</comment>
<feature type="domain" description="DUF632" evidence="2">
    <location>
        <begin position="278"/>
        <end position="386"/>
    </location>
</feature>
<dbReference type="Pfam" id="PF04783">
    <property type="entry name" value="DUF630"/>
    <property type="match status" value="1"/>
</dbReference>
<dbReference type="InterPro" id="IPR006867">
    <property type="entry name" value="DUF632"/>
</dbReference>
<proteinExistence type="predicted"/>
<sequence length="741" mass="83158">MGCAQSKFEEEAVSRCKDRKIHMREAVAARNAFAAAHSSYTVSLKNTGAALSDYGQGEVLIDPNHPSSISSSASAAAAASSSSTAAAAASSIHHPQPPLDNLPPPPPLPNFSPAPLQRSISMPDLPPKSNLRSDPSQTIQEEDDDDEDEGEEAESAVAAESPPRTPPSEPDSRQTPPPPPPPENKAWDFFFRADEDMPPPSLEEPEIRLEEPVPETPPAPPPPPPPQEAAEDKAAAKPPMQSNGNVHHQHAASASAVPVTSAERGKRGNAVVMSSLSLMQVLRELDDQFLKASESAHEVSKMLEANRLHYHSNFADNRGHIDHSARVMRVITWNRSFRGIPNGDDGKDDFDSDESETLATVLDKLLAWEKKLYDEVKLFMQLKVHYSFTILSHSSELMKIEYQRKVALLNKQKKRNANPEALEKTKAAVSHLHTRYIVDMQSMDSTVSEIQRLRDAQLYPKLVKLVDGMAKMWQSMWSHHNKQLHIVMSDLRHVTTANSPKETSIQHHHRTDQLYKVLGEWSSQFEKLITHQREYIQSLNNWLKLNLIPIESSLKEKVSSPPRVQRPPILPLLQSWNEHLEKLPYEIAKSTMHSFTAVVNTIMIHQQEEAKQKEKCEEVKKEYVKKSRAFEDWNMKYQQRKVNAPSEEGGAESGEGGTTSQKDPLSERMYLVEAAKKRWEEEAEEHQKLCKHVREKSLASLKTHLPELFRAMSEFALASSELYKNLSSVSQSQNQADHNPN</sequence>
<evidence type="ECO:0000259" key="3">
    <source>
        <dbReference type="Pfam" id="PF04783"/>
    </source>
</evidence>
<evidence type="ECO:0000256" key="1">
    <source>
        <dbReference type="SAM" id="MobiDB-lite"/>
    </source>
</evidence>
<dbReference type="EMBL" id="JAUJYO010000001">
    <property type="protein sequence ID" value="KAK1326840.1"/>
    <property type="molecule type" value="Genomic_DNA"/>
</dbReference>
<organism evidence="4 5">
    <name type="scientific">Acorus calamus</name>
    <name type="common">Sweet flag</name>
    <dbReference type="NCBI Taxonomy" id="4465"/>
    <lineage>
        <taxon>Eukaryota</taxon>
        <taxon>Viridiplantae</taxon>
        <taxon>Streptophyta</taxon>
        <taxon>Embryophyta</taxon>
        <taxon>Tracheophyta</taxon>
        <taxon>Spermatophyta</taxon>
        <taxon>Magnoliopsida</taxon>
        <taxon>Liliopsida</taxon>
        <taxon>Acoraceae</taxon>
        <taxon>Acorus</taxon>
    </lineage>
</organism>
<feature type="domain" description="DUF630" evidence="3">
    <location>
        <begin position="1"/>
        <end position="58"/>
    </location>
</feature>
<evidence type="ECO:0000313" key="4">
    <source>
        <dbReference type="EMBL" id="KAK1326840.1"/>
    </source>
</evidence>
<feature type="compositionally biased region" description="Polar residues" evidence="1">
    <location>
        <begin position="130"/>
        <end position="139"/>
    </location>
</feature>
<feature type="compositionally biased region" description="Low complexity" evidence="1">
    <location>
        <begin position="251"/>
        <end position="262"/>
    </location>
</feature>
<dbReference type="Proteomes" id="UP001180020">
    <property type="component" value="Unassembled WGS sequence"/>
</dbReference>
<dbReference type="PANTHER" id="PTHR21450:SF7">
    <property type="entry name" value="DNA LIGASE (DUF630 AND DUF632)"/>
    <property type="match status" value="1"/>
</dbReference>
<feature type="compositionally biased region" description="Pro residues" evidence="1">
    <location>
        <begin position="163"/>
        <end position="183"/>
    </location>
</feature>
<reference evidence="4" key="2">
    <citation type="submission" date="2023-06" db="EMBL/GenBank/DDBJ databases">
        <authorList>
            <person name="Ma L."/>
            <person name="Liu K.-W."/>
            <person name="Li Z."/>
            <person name="Hsiao Y.-Y."/>
            <person name="Qi Y."/>
            <person name="Fu T."/>
            <person name="Tang G."/>
            <person name="Zhang D."/>
            <person name="Sun W.-H."/>
            <person name="Liu D.-K."/>
            <person name="Li Y."/>
            <person name="Chen G.-Z."/>
            <person name="Liu X.-D."/>
            <person name="Liao X.-Y."/>
            <person name="Jiang Y.-T."/>
            <person name="Yu X."/>
            <person name="Hao Y."/>
            <person name="Huang J."/>
            <person name="Zhao X.-W."/>
            <person name="Ke S."/>
            <person name="Chen Y.-Y."/>
            <person name="Wu W.-L."/>
            <person name="Hsu J.-L."/>
            <person name="Lin Y.-F."/>
            <person name="Huang M.-D."/>
            <person name="Li C.-Y."/>
            <person name="Huang L."/>
            <person name="Wang Z.-W."/>
            <person name="Zhao X."/>
            <person name="Zhong W.-Y."/>
            <person name="Peng D.-H."/>
            <person name="Ahmad S."/>
            <person name="Lan S."/>
            <person name="Zhang J.-S."/>
            <person name="Tsai W.-C."/>
            <person name="Van De Peer Y."/>
            <person name="Liu Z.-J."/>
        </authorList>
    </citation>
    <scope>NUCLEOTIDE SEQUENCE</scope>
    <source>
        <strain evidence="4">CP</strain>
        <tissue evidence="4">Leaves</tissue>
    </source>
</reference>
<keyword evidence="5" id="KW-1185">Reference proteome</keyword>
<accession>A0AAV9FLH2</accession>
<dbReference type="AlphaFoldDB" id="A0AAV9FLH2"/>
<name>A0AAV9FLH2_ACOCL</name>
<dbReference type="InterPro" id="IPR006868">
    <property type="entry name" value="DUF630"/>
</dbReference>
<reference evidence="4" key="1">
    <citation type="journal article" date="2023" name="Nat. Commun.">
        <title>Diploid and tetraploid genomes of Acorus and the evolution of monocots.</title>
        <authorList>
            <person name="Ma L."/>
            <person name="Liu K.W."/>
            <person name="Li Z."/>
            <person name="Hsiao Y.Y."/>
            <person name="Qi Y."/>
            <person name="Fu T."/>
            <person name="Tang G.D."/>
            <person name="Zhang D."/>
            <person name="Sun W.H."/>
            <person name="Liu D.K."/>
            <person name="Li Y."/>
            <person name="Chen G.Z."/>
            <person name="Liu X.D."/>
            <person name="Liao X.Y."/>
            <person name="Jiang Y.T."/>
            <person name="Yu X."/>
            <person name="Hao Y."/>
            <person name="Huang J."/>
            <person name="Zhao X.W."/>
            <person name="Ke S."/>
            <person name="Chen Y.Y."/>
            <person name="Wu W.L."/>
            <person name="Hsu J.L."/>
            <person name="Lin Y.F."/>
            <person name="Huang M.D."/>
            <person name="Li C.Y."/>
            <person name="Huang L."/>
            <person name="Wang Z.W."/>
            <person name="Zhao X."/>
            <person name="Zhong W.Y."/>
            <person name="Peng D.H."/>
            <person name="Ahmad S."/>
            <person name="Lan S."/>
            <person name="Zhang J.S."/>
            <person name="Tsai W.C."/>
            <person name="Van de Peer Y."/>
            <person name="Liu Z.J."/>
        </authorList>
    </citation>
    <scope>NUCLEOTIDE SEQUENCE</scope>
    <source>
        <strain evidence="4">CP</strain>
    </source>
</reference>